<evidence type="ECO:0000259" key="9">
    <source>
        <dbReference type="PROSITE" id="PS50166"/>
    </source>
</evidence>
<dbReference type="Pfam" id="PF03810">
    <property type="entry name" value="IBN_N"/>
    <property type="match status" value="1"/>
</dbReference>
<comment type="similarity">
    <text evidence="3">Belongs to the exportin family.</text>
</comment>
<evidence type="ECO:0000313" key="10">
    <source>
        <dbReference type="EMBL" id="KAJ8037392.1"/>
    </source>
</evidence>
<dbReference type="AlphaFoldDB" id="A0A9Q1H6H9"/>
<dbReference type="InterPro" id="IPR040016">
    <property type="entry name" value="XPO6"/>
</dbReference>
<evidence type="ECO:0000256" key="8">
    <source>
        <dbReference type="SAM" id="MobiDB-lite"/>
    </source>
</evidence>
<accession>A0A9Q1H6H9</accession>
<dbReference type="InterPro" id="IPR013598">
    <property type="entry name" value="Exportin-1/Importin-b-like"/>
</dbReference>
<dbReference type="SUPFAM" id="SSF48371">
    <property type="entry name" value="ARM repeat"/>
    <property type="match status" value="1"/>
</dbReference>
<dbReference type="Proteomes" id="UP001152320">
    <property type="component" value="Chromosome 8"/>
</dbReference>
<dbReference type="GO" id="GO:0006611">
    <property type="term" value="P:protein export from nucleus"/>
    <property type="evidence" value="ECO:0007669"/>
    <property type="project" value="InterPro"/>
</dbReference>
<keyword evidence="7" id="KW-0539">Nucleus</keyword>
<gene>
    <name evidence="10" type="ORF">HOLleu_18198</name>
</gene>
<dbReference type="InterPro" id="IPR001494">
    <property type="entry name" value="Importin-beta_N"/>
</dbReference>
<name>A0A9Q1H6H9_HOLLE</name>
<comment type="subcellular location">
    <subcellularLocation>
        <location evidence="2">Cytoplasm</location>
    </subcellularLocation>
    <subcellularLocation>
        <location evidence="1">Nucleus</location>
    </subcellularLocation>
</comment>
<keyword evidence="11" id="KW-1185">Reference proteome</keyword>
<dbReference type="GO" id="GO:0005737">
    <property type="term" value="C:cytoplasm"/>
    <property type="evidence" value="ECO:0007669"/>
    <property type="project" value="UniProtKB-SubCell"/>
</dbReference>
<evidence type="ECO:0000256" key="7">
    <source>
        <dbReference type="ARBA" id="ARBA00023242"/>
    </source>
</evidence>
<proteinExistence type="inferred from homology"/>
<comment type="caution">
    <text evidence="10">The sequence shown here is derived from an EMBL/GenBank/DDBJ whole genome shotgun (WGS) entry which is preliminary data.</text>
</comment>
<dbReference type="SMART" id="SM00913">
    <property type="entry name" value="IBN_N"/>
    <property type="match status" value="1"/>
</dbReference>
<feature type="domain" description="Importin N-terminal" evidence="9">
    <location>
        <begin position="33"/>
        <end position="99"/>
    </location>
</feature>
<dbReference type="Gene3D" id="1.25.10.10">
    <property type="entry name" value="Leucine-rich Repeat Variant"/>
    <property type="match status" value="1"/>
</dbReference>
<protein>
    <submittedName>
        <fullName evidence="10">Exportin-6</fullName>
    </submittedName>
</protein>
<evidence type="ECO:0000256" key="4">
    <source>
        <dbReference type="ARBA" id="ARBA00022448"/>
    </source>
</evidence>
<keyword evidence="4" id="KW-0813">Transport</keyword>
<evidence type="ECO:0000256" key="3">
    <source>
        <dbReference type="ARBA" id="ARBA00009466"/>
    </source>
</evidence>
<dbReference type="PANTHER" id="PTHR21452:SF4">
    <property type="entry name" value="EXPORTIN-6"/>
    <property type="match status" value="1"/>
</dbReference>
<keyword evidence="5" id="KW-0963">Cytoplasm</keyword>
<feature type="region of interest" description="Disordered" evidence="8">
    <location>
        <begin position="204"/>
        <end position="232"/>
    </location>
</feature>
<sequence length="1191" mass="135809">MATSSEESSLRALEGLMNEFFASSTSNQRKRDIEELLNNFSSQQGAWQQCFYFLGHTRNEYVLMYTLSVFENLINRQWVGLQPAHKLEIRDGLTKFLLTNHKSMQLSIRNKLVKVIVCIGRLDWPHFYPDFFNNIIQLIQQPATTSMGLQMLLTASEELASPREDLSAARKEELRQLLEDQIPTIFGIITHILETILDKHRQLVTTSTPPPSPTHGDNEDGSPSHATYGSSPLQSGSHLIRTMFKSPPSNKQNLLPLPPLDQESELLTSMCLNCLSHFFSWMPLSTNISSSLLTVIFHLANFGCEIHSVHQGTSPSKADSSFSTSGSSSIGVLAMNCINEIVAKNCVPMDFEEFLLKMFQQTFQLLQKLTKDTTSQSVGNQLAELDTSYVEKFTDFLRLFVSIHLRRFESNSNFPVVEFLALLFKYTFKQPTEEGFYNCLEVWTIFLEYLLDKVQAARHQESNHIIDRYRDALVSVMNEVLRKMQFCFNQSQLEEMDDEILDDDEETEWQHFLRQCLEVVAKIAELLPTEAFGLLYPVFQENLDVYLGLGQFVIDSSEGRKLNIAAENECRKLHCTLRDLSTLLQALGRLADHFIAEKFVSRFENALSLVERLIPAMQVIGTSWERVSIFCWSGLTGGSGILLLVDPTPVVRCEGFCQAAVYGSSSKLFWVKTAVPTVLQPDLCEVHAHVLAALQAYSHWLAQFYNETQRQGATQGKFLPLLTNIVEAIEPLLAKHVPPKIVQAAAHLFLSLSATVRPTFLVELSQVQKMFNDVSRGSMTSHPTEVQLIVCRALSNILILPWPNIPEREQQWSARSENHLGFIRRITSDYRALKTMPNLSKDKALQARAKPTIHKTLHLLSDQVESIAGEVSKTKQVCYHSLQESIQVTLHLFPIYIHQPDVVEDMMGFYLALFQGLRVQMGIPSIQNTISIFVNLFTRDQLAETIAHESTAGTRVVEKFLHILEIIIQEPGSAFKAFIPNIISICMDHIYPIIAERASPDIKPALYQLLFELLQNKWRYFFPSSVLNKVQGESDLVENDQQFIAIMQAFGQSFLQPDISVFRQNMAALELLNSKFKLYHKKIFKDMMLFPFLNVLQQVLLARTHDLLQEEITLMIYNMASVDMSQYFSRFIGEFLSSSDGLHENQREVLMRNFKNDVDLPSFTQNFQRFVNDLRYYRLCNNALPEGSVKL</sequence>
<organism evidence="10 11">
    <name type="scientific">Holothuria leucospilota</name>
    <name type="common">Black long sea cucumber</name>
    <name type="synonym">Mertensiothuria leucospilota</name>
    <dbReference type="NCBI Taxonomy" id="206669"/>
    <lineage>
        <taxon>Eukaryota</taxon>
        <taxon>Metazoa</taxon>
        <taxon>Echinodermata</taxon>
        <taxon>Eleutherozoa</taxon>
        <taxon>Echinozoa</taxon>
        <taxon>Holothuroidea</taxon>
        <taxon>Aspidochirotacea</taxon>
        <taxon>Aspidochirotida</taxon>
        <taxon>Holothuriidae</taxon>
        <taxon>Holothuria</taxon>
    </lineage>
</organism>
<evidence type="ECO:0000256" key="2">
    <source>
        <dbReference type="ARBA" id="ARBA00004496"/>
    </source>
</evidence>
<dbReference type="GO" id="GO:0005049">
    <property type="term" value="F:nuclear export signal receptor activity"/>
    <property type="evidence" value="ECO:0007669"/>
    <property type="project" value="InterPro"/>
</dbReference>
<dbReference type="InterPro" id="IPR011989">
    <property type="entry name" value="ARM-like"/>
</dbReference>
<keyword evidence="6" id="KW-0653">Protein transport</keyword>
<dbReference type="GO" id="GO:0031267">
    <property type="term" value="F:small GTPase binding"/>
    <property type="evidence" value="ECO:0007669"/>
    <property type="project" value="InterPro"/>
</dbReference>
<evidence type="ECO:0000256" key="6">
    <source>
        <dbReference type="ARBA" id="ARBA00022927"/>
    </source>
</evidence>
<dbReference type="OrthoDB" id="10261013at2759"/>
<reference evidence="10" key="1">
    <citation type="submission" date="2021-10" db="EMBL/GenBank/DDBJ databases">
        <title>Tropical sea cucumber genome reveals ecological adaptation and Cuvierian tubules defense mechanism.</title>
        <authorList>
            <person name="Chen T."/>
        </authorList>
    </citation>
    <scope>NUCLEOTIDE SEQUENCE</scope>
    <source>
        <strain evidence="10">Nanhai2018</strain>
        <tissue evidence="10">Muscle</tissue>
    </source>
</reference>
<evidence type="ECO:0000313" key="11">
    <source>
        <dbReference type="Proteomes" id="UP001152320"/>
    </source>
</evidence>
<dbReference type="EMBL" id="JAIZAY010000008">
    <property type="protein sequence ID" value="KAJ8037392.1"/>
    <property type="molecule type" value="Genomic_DNA"/>
</dbReference>
<evidence type="ECO:0000256" key="1">
    <source>
        <dbReference type="ARBA" id="ARBA00004123"/>
    </source>
</evidence>
<dbReference type="PANTHER" id="PTHR21452">
    <property type="entry name" value="EXPORTIN-6"/>
    <property type="match status" value="1"/>
</dbReference>
<evidence type="ECO:0000256" key="5">
    <source>
        <dbReference type="ARBA" id="ARBA00022490"/>
    </source>
</evidence>
<dbReference type="InterPro" id="IPR016024">
    <property type="entry name" value="ARM-type_fold"/>
</dbReference>
<dbReference type="GO" id="GO:0005634">
    <property type="term" value="C:nucleus"/>
    <property type="evidence" value="ECO:0007669"/>
    <property type="project" value="UniProtKB-SubCell"/>
</dbReference>
<dbReference type="Pfam" id="PF08389">
    <property type="entry name" value="Xpo1"/>
    <property type="match status" value="1"/>
</dbReference>
<dbReference type="PROSITE" id="PS50166">
    <property type="entry name" value="IMPORTIN_B_NT"/>
    <property type="match status" value="1"/>
</dbReference>